<protein>
    <submittedName>
        <fullName evidence="9">Uncharacterized protein</fullName>
    </submittedName>
</protein>
<feature type="region of interest" description="Disordered" evidence="6">
    <location>
        <begin position="260"/>
        <end position="424"/>
    </location>
</feature>
<feature type="compositionally biased region" description="Basic and acidic residues" evidence="6">
    <location>
        <begin position="290"/>
        <end position="305"/>
    </location>
</feature>
<evidence type="ECO:0000313" key="10">
    <source>
        <dbReference type="Proteomes" id="UP000033647"/>
    </source>
</evidence>
<keyword evidence="3 5" id="KW-0539">Nucleus</keyword>
<dbReference type="SMART" id="SM00389">
    <property type="entry name" value="HOX"/>
    <property type="match status" value="1"/>
</dbReference>
<dbReference type="AlphaFoldDB" id="A0A0F4GLJ5"/>
<evidence type="ECO:0000256" key="1">
    <source>
        <dbReference type="ARBA" id="ARBA00023125"/>
    </source>
</evidence>
<dbReference type="PANTHER" id="PTHR11850">
    <property type="entry name" value="HOMEOBOX PROTEIN TRANSCRIPTION FACTORS"/>
    <property type="match status" value="1"/>
</dbReference>
<dbReference type="OrthoDB" id="5399138at2759"/>
<evidence type="ECO:0000256" key="4">
    <source>
        <dbReference type="PROSITE-ProRule" id="PRU00042"/>
    </source>
</evidence>
<keyword evidence="2 5" id="KW-0371">Homeobox</keyword>
<dbReference type="InterPro" id="IPR001356">
    <property type="entry name" value="HD"/>
</dbReference>
<feature type="compositionally biased region" description="Low complexity" evidence="6">
    <location>
        <begin position="374"/>
        <end position="401"/>
    </location>
</feature>
<keyword evidence="4" id="KW-0863">Zinc-finger</keyword>
<evidence type="ECO:0000313" key="9">
    <source>
        <dbReference type="EMBL" id="KJX98113.1"/>
    </source>
</evidence>
<feature type="region of interest" description="Disordered" evidence="6">
    <location>
        <begin position="175"/>
        <end position="209"/>
    </location>
</feature>
<dbReference type="InterPro" id="IPR008422">
    <property type="entry name" value="KN_HD"/>
</dbReference>
<dbReference type="InterPro" id="IPR013087">
    <property type="entry name" value="Znf_C2H2_type"/>
</dbReference>
<proteinExistence type="predicted"/>
<feature type="domain" description="Homeobox" evidence="7">
    <location>
        <begin position="202"/>
        <end position="265"/>
    </location>
</feature>
<evidence type="ECO:0000256" key="5">
    <source>
        <dbReference type="PROSITE-ProRule" id="PRU00108"/>
    </source>
</evidence>
<feature type="compositionally biased region" description="Polar residues" evidence="6">
    <location>
        <begin position="351"/>
        <end position="373"/>
    </location>
</feature>
<reference evidence="9 10" key="1">
    <citation type="submission" date="2015-03" db="EMBL/GenBank/DDBJ databases">
        <title>RNA-seq based gene annotation and comparative genomics of four Zymoseptoria species reveal species-specific pathogenicity related genes and transposable element activity.</title>
        <authorList>
            <person name="Grandaubert J."/>
            <person name="Bhattacharyya A."/>
            <person name="Stukenbrock E.H."/>
        </authorList>
    </citation>
    <scope>NUCLEOTIDE SEQUENCE [LARGE SCALE GENOMIC DNA]</scope>
    <source>
        <strain evidence="9 10">Zb18110</strain>
    </source>
</reference>
<comment type="caution">
    <text evidence="9">The sequence shown here is derived from an EMBL/GenBank/DDBJ whole genome shotgun (WGS) entry which is preliminary data.</text>
</comment>
<feature type="DNA-binding region" description="Homeobox" evidence="5">
    <location>
        <begin position="204"/>
        <end position="266"/>
    </location>
</feature>
<dbReference type="PROSITE" id="PS50071">
    <property type="entry name" value="HOMEOBOX_2"/>
    <property type="match status" value="1"/>
</dbReference>
<keyword evidence="10" id="KW-1185">Reference proteome</keyword>
<comment type="subcellular location">
    <subcellularLocation>
        <location evidence="5">Nucleus</location>
    </subcellularLocation>
</comment>
<sequence length="1127" mass="123139">MTTSRPGDTPASLSRRHNIANMSEAFNEEHLAVTDFSGLLDFDTTGAVTTGNAIASLGDRYCPYHPGADDCACHGFLEDWDLTEDPIEAAPQLGLAEPDYSKFENYIPKFIRPEKPCDYCRSKRMSCYLQQGEPFCTPCALLFRDCSLNNDTSGPSRPDVSRNHFSNPEVLRVVSEDASTTKPALSRANSHPKIPLNDDAPGSTKPNGIRFPKHAVKILRDWLDAHASNPYPTEDEKIELEIETELKPSQIANWLANARRRRKVTERSRPKLAMSPSLRPTTAAIPIPGADERSWNELNPLERWKNSPPENEPARMSDIAHALASTDIPAGKASASASPSPLGRYKKRKTSSNGSKTSNARPQSVTSCETGRTSSLSASSAAFSNGSSHSTHGSFGSFNSSLVGKKDRRRRRRPMVPKALDRKPADDKKRIFQCTFCTDTFKSKYDWTRHEKSLHLSLEKWICAPLGPVITDQETGMKKCVYCDLHNPSSDHIESHNHRQCEDKGLDARTFYRKDHLRQHLRLMHACEMVPSTESWKSMAQNINSRCGFCAQRFSVWQERVDHLTAHFKAGVGMVAWKGCRGLDPAVAAQVTNAMPPYLIGMEAVTPNPFSATDRASWRLPEEVNGCQEGAIDSTAVPTSGTDSKSTCWEILTIRLGQFAKEQAGQGLPITDDLLQRQARRILYDGDDDAWNQTSADNPEWLALFKKAHGLDLIPSVIGGEGNHIPEDLESYGDLGLRIPFPVRLRAFNDLHCENASVSVANLSPDYIASIEWRRVQCRRIYTELQSQGVFFDAEQTCGHPECSLNMIDVSPFDTISIPGPRPKRWCSEAVSAKLSAQIASANIATPLHHSRPSPSPAISGGARRKIMNTLSEPDGEMHRIYGSCCPDGPAKIVSATTTTTTGSAVEPRLSWDATTPSSGSSGRDGDVEMRASVARARGLAALARIEALEDQDPLMRGELMQEWCADQQRSFGGGQVGGDDGLVKSSGGYEFMGDAALQPTVFDATGEVDWSVPSPPLPGHGLGERSLSQEEMLTQLDALIAASTAPPLADSTSNEKMATMTTTTACDMDIDAAWAMGHAGFGAGGKWHDVDDATTMETMDFMMDDLGEFGFDDLVGGDGGAGAWAL</sequence>
<dbReference type="Proteomes" id="UP000033647">
    <property type="component" value="Unassembled WGS sequence"/>
</dbReference>
<dbReference type="CDD" id="cd00086">
    <property type="entry name" value="homeodomain"/>
    <property type="match status" value="1"/>
</dbReference>
<keyword evidence="4" id="KW-0479">Metal-binding</keyword>
<dbReference type="EMBL" id="LAFY01000425">
    <property type="protein sequence ID" value="KJX98113.1"/>
    <property type="molecule type" value="Genomic_DNA"/>
</dbReference>
<dbReference type="Gene3D" id="1.10.10.60">
    <property type="entry name" value="Homeodomain-like"/>
    <property type="match status" value="1"/>
</dbReference>
<feature type="domain" description="C2H2-type" evidence="8">
    <location>
        <begin position="432"/>
        <end position="460"/>
    </location>
</feature>
<dbReference type="GO" id="GO:0006355">
    <property type="term" value="P:regulation of DNA-templated transcription"/>
    <property type="evidence" value="ECO:0007669"/>
    <property type="project" value="InterPro"/>
</dbReference>
<dbReference type="GO" id="GO:0005634">
    <property type="term" value="C:nucleus"/>
    <property type="evidence" value="ECO:0007669"/>
    <property type="project" value="UniProtKB-SubCell"/>
</dbReference>
<organism evidence="9 10">
    <name type="scientific">Zymoseptoria brevis</name>
    <dbReference type="NCBI Taxonomy" id="1047168"/>
    <lineage>
        <taxon>Eukaryota</taxon>
        <taxon>Fungi</taxon>
        <taxon>Dikarya</taxon>
        <taxon>Ascomycota</taxon>
        <taxon>Pezizomycotina</taxon>
        <taxon>Dothideomycetes</taxon>
        <taxon>Dothideomycetidae</taxon>
        <taxon>Mycosphaerellales</taxon>
        <taxon>Mycosphaerellaceae</taxon>
        <taxon>Zymoseptoria</taxon>
    </lineage>
</organism>
<dbReference type="Pfam" id="PF03221">
    <property type="entry name" value="HTH_Tnp_Tc5"/>
    <property type="match status" value="1"/>
</dbReference>
<accession>A0A0F4GLJ5</accession>
<dbReference type="InterPro" id="IPR050224">
    <property type="entry name" value="TALE_homeobox"/>
</dbReference>
<dbReference type="GO" id="GO:0003677">
    <property type="term" value="F:DNA binding"/>
    <property type="evidence" value="ECO:0007669"/>
    <property type="project" value="UniProtKB-UniRule"/>
</dbReference>
<keyword evidence="4" id="KW-0862">Zinc</keyword>
<dbReference type="PROSITE" id="PS50157">
    <property type="entry name" value="ZINC_FINGER_C2H2_2"/>
    <property type="match status" value="1"/>
</dbReference>
<evidence type="ECO:0000256" key="3">
    <source>
        <dbReference type="ARBA" id="ARBA00023242"/>
    </source>
</evidence>
<dbReference type="SUPFAM" id="SSF46689">
    <property type="entry name" value="Homeodomain-like"/>
    <property type="match status" value="1"/>
</dbReference>
<dbReference type="InterPro" id="IPR006600">
    <property type="entry name" value="HTH_CenpB_DNA-bd_dom"/>
</dbReference>
<dbReference type="GO" id="GO:0008270">
    <property type="term" value="F:zinc ion binding"/>
    <property type="evidence" value="ECO:0007669"/>
    <property type="project" value="UniProtKB-KW"/>
</dbReference>
<dbReference type="PROSITE" id="PS00028">
    <property type="entry name" value="ZINC_FINGER_C2H2_1"/>
    <property type="match status" value="1"/>
</dbReference>
<name>A0A0F4GLJ5_9PEZI</name>
<dbReference type="InterPro" id="IPR009057">
    <property type="entry name" value="Homeodomain-like_sf"/>
</dbReference>
<gene>
    <name evidence="9" type="ORF">TI39_contig433g00006</name>
</gene>
<evidence type="ECO:0000256" key="2">
    <source>
        <dbReference type="ARBA" id="ARBA00023155"/>
    </source>
</evidence>
<dbReference type="SMART" id="SM00355">
    <property type="entry name" value="ZnF_C2H2"/>
    <property type="match status" value="3"/>
</dbReference>
<dbReference type="Pfam" id="PF05920">
    <property type="entry name" value="Homeobox_KN"/>
    <property type="match status" value="1"/>
</dbReference>
<evidence type="ECO:0000256" key="6">
    <source>
        <dbReference type="SAM" id="MobiDB-lite"/>
    </source>
</evidence>
<feature type="compositionally biased region" description="Polar residues" evidence="6">
    <location>
        <begin position="177"/>
        <end position="189"/>
    </location>
</feature>
<keyword evidence="1 5" id="KW-0238">DNA-binding</keyword>
<feature type="compositionally biased region" description="Low complexity" evidence="6">
    <location>
        <begin position="329"/>
        <end position="341"/>
    </location>
</feature>
<evidence type="ECO:0000259" key="7">
    <source>
        <dbReference type="PROSITE" id="PS50071"/>
    </source>
</evidence>
<feature type="compositionally biased region" description="Basic residues" evidence="6">
    <location>
        <begin position="406"/>
        <end position="415"/>
    </location>
</feature>
<dbReference type="STRING" id="1047168.A0A0F4GLJ5"/>
<evidence type="ECO:0000259" key="8">
    <source>
        <dbReference type="PROSITE" id="PS50157"/>
    </source>
</evidence>